<dbReference type="AlphaFoldDB" id="A0A2U1KHF2"/>
<feature type="signal peptide" evidence="2">
    <location>
        <begin position="1"/>
        <end position="21"/>
    </location>
</feature>
<gene>
    <name evidence="3" type="ORF">CTI12_AA602270</name>
</gene>
<feature type="compositionally biased region" description="Polar residues" evidence="1">
    <location>
        <begin position="255"/>
        <end position="272"/>
    </location>
</feature>
<evidence type="ECO:0000256" key="1">
    <source>
        <dbReference type="SAM" id="MobiDB-lite"/>
    </source>
</evidence>
<feature type="compositionally biased region" description="Basic residues" evidence="1">
    <location>
        <begin position="235"/>
        <end position="251"/>
    </location>
</feature>
<feature type="compositionally biased region" description="Low complexity" evidence="1">
    <location>
        <begin position="330"/>
        <end position="339"/>
    </location>
</feature>
<accession>A0A2U1KHF2</accession>
<evidence type="ECO:0000313" key="3">
    <source>
        <dbReference type="EMBL" id="PWA36200.1"/>
    </source>
</evidence>
<evidence type="ECO:0000313" key="4">
    <source>
        <dbReference type="Proteomes" id="UP000245207"/>
    </source>
</evidence>
<evidence type="ECO:0000256" key="2">
    <source>
        <dbReference type="SAM" id="SignalP"/>
    </source>
</evidence>
<dbReference type="EMBL" id="PKPP01018607">
    <property type="protein sequence ID" value="PWA36200.1"/>
    <property type="molecule type" value="Genomic_DNA"/>
</dbReference>
<feature type="region of interest" description="Disordered" evidence="1">
    <location>
        <begin position="138"/>
        <end position="369"/>
    </location>
</feature>
<keyword evidence="2" id="KW-0732">Signal</keyword>
<comment type="caution">
    <text evidence="3">The sequence shown here is derived from an EMBL/GenBank/DDBJ whole genome shotgun (WGS) entry which is preliminary data.</text>
</comment>
<sequence length="403" mass="45125">MNIIYVGGLTILLAFNSSVLATTFLQENNKLLKEWFSYHAIWDGEDTNSGRIAKVKILGVPMPLWDQNVFNKIGATAGTVLEPSFASHKDINLSHEKLTILVKSSTRIDQHVHLKWKTKSYLTRIVEDNDVWSPPFLDIMDSSDNSGDNGGIPNDETQQSGKFSNPHWEHTNMETTNQTSCPPPPMPNGTSGKPLGNPTQNNFQTPNKQNNHFFPWDHTPTAPLHNQQSPLPYTSRKRPRKSSPIPHHPHPMHIDTNTPPDTQNPANKSPLSKSGYPSRLPPVPIPFQNLFTNDDPPPPHNTHNLTQVTFLQNPSSPHLTDQQGSPKSTPQPHNEQNPHPQNPHEHENPQENTLNLSESIPPQTPDEISKTKEVGACIGIYLDGFEKELQELVDSHRAQNIPQ</sequence>
<name>A0A2U1KHF2_ARTAN</name>
<dbReference type="OrthoDB" id="1750800at2759"/>
<feature type="compositionally biased region" description="Polar residues" evidence="1">
    <location>
        <begin position="197"/>
        <end position="212"/>
    </location>
</feature>
<dbReference type="Proteomes" id="UP000245207">
    <property type="component" value="Unassembled WGS sequence"/>
</dbReference>
<feature type="compositionally biased region" description="Polar residues" evidence="1">
    <location>
        <begin position="305"/>
        <end position="328"/>
    </location>
</feature>
<reference evidence="3 4" key="1">
    <citation type="journal article" date="2018" name="Mol. Plant">
        <title>The genome of Artemisia annua provides insight into the evolution of Asteraceae family and artemisinin biosynthesis.</title>
        <authorList>
            <person name="Shen Q."/>
            <person name="Zhang L."/>
            <person name="Liao Z."/>
            <person name="Wang S."/>
            <person name="Yan T."/>
            <person name="Shi P."/>
            <person name="Liu M."/>
            <person name="Fu X."/>
            <person name="Pan Q."/>
            <person name="Wang Y."/>
            <person name="Lv Z."/>
            <person name="Lu X."/>
            <person name="Zhang F."/>
            <person name="Jiang W."/>
            <person name="Ma Y."/>
            <person name="Chen M."/>
            <person name="Hao X."/>
            <person name="Li L."/>
            <person name="Tang Y."/>
            <person name="Lv G."/>
            <person name="Zhou Y."/>
            <person name="Sun X."/>
            <person name="Brodelius P.E."/>
            <person name="Rose J.K.C."/>
            <person name="Tang K."/>
        </authorList>
    </citation>
    <scope>NUCLEOTIDE SEQUENCE [LARGE SCALE GENOMIC DNA]</scope>
    <source>
        <strain evidence="4">cv. Huhao1</strain>
        <tissue evidence="3">Leaf</tissue>
    </source>
</reference>
<organism evidence="3 4">
    <name type="scientific">Artemisia annua</name>
    <name type="common">Sweet wormwood</name>
    <dbReference type="NCBI Taxonomy" id="35608"/>
    <lineage>
        <taxon>Eukaryota</taxon>
        <taxon>Viridiplantae</taxon>
        <taxon>Streptophyta</taxon>
        <taxon>Embryophyta</taxon>
        <taxon>Tracheophyta</taxon>
        <taxon>Spermatophyta</taxon>
        <taxon>Magnoliopsida</taxon>
        <taxon>eudicotyledons</taxon>
        <taxon>Gunneridae</taxon>
        <taxon>Pentapetalae</taxon>
        <taxon>asterids</taxon>
        <taxon>campanulids</taxon>
        <taxon>Asterales</taxon>
        <taxon>Asteraceae</taxon>
        <taxon>Asteroideae</taxon>
        <taxon>Anthemideae</taxon>
        <taxon>Artemisiinae</taxon>
        <taxon>Artemisia</taxon>
    </lineage>
</organism>
<proteinExistence type="predicted"/>
<feature type="chain" id="PRO_5015557734" evidence="2">
    <location>
        <begin position="22"/>
        <end position="403"/>
    </location>
</feature>
<keyword evidence="4" id="KW-1185">Reference proteome</keyword>
<protein>
    <submittedName>
        <fullName evidence="3">Nucleotide-binding alpha-beta plait domain-containing protein</fullName>
    </submittedName>
</protein>